<reference evidence="1" key="1">
    <citation type="submission" date="2018-01" db="EMBL/GenBank/DDBJ databases">
        <title>An insight into the sialome of Amazonian anophelines.</title>
        <authorList>
            <person name="Ribeiro J.M."/>
            <person name="Scarpassa V."/>
            <person name="Calvo E."/>
        </authorList>
    </citation>
    <scope>NUCLEOTIDE SEQUENCE</scope>
</reference>
<dbReference type="EMBL" id="GGFL01008254">
    <property type="protein sequence ID" value="MBW72432.1"/>
    <property type="molecule type" value="Transcribed_RNA"/>
</dbReference>
<sequence length="69" mass="7578">MPVWVTVAWVASPPVSSIRWPRSECPLMAMAFVTSTAFSRKRSAMGNRLRSPTIGCVTVTRGRRLAPST</sequence>
<name>A0A2M4D4C9_ANODA</name>
<dbReference type="AlphaFoldDB" id="A0A2M4D4C9"/>
<organism evidence="1">
    <name type="scientific">Anopheles darlingi</name>
    <name type="common">Mosquito</name>
    <dbReference type="NCBI Taxonomy" id="43151"/>
    <lineage>
        <taxon>Eukaryota</taxon>
        <taxon>Metazoa</taxon>
        <taxon>Ecdysozoa</taxon>
        <taxon>Arthropoda</taxon>
        <taxon>Hexapoda</taxon>
        <taxon>Insecta</taxon>
        <taxon>Pterygota</taxon>
        <taxon>Neoptera</taxon>
        <taxon>Endopterygota</taxon>
        <taxon>Diptera</taxon>
        <taxon>Nematocera</taxon>
        <taxon>Culicoidea</taxon>
        <taxon>Culicidae</taxon>
        <taxon>Anophelinae</taxon>
        <taxon>Anopheles</taxon>
    </lineage>
</organism>
<protein>
    <submittedName>
        <fullName evidence="1">Putative secreted protein</fullName>
    </submittedName>
</protein>
<accession>A0A2M4D4C9</accession>
<proteinExistence type="predicted"/>
<evidence type="ECO:0000313" key="1">
    <source>
        <dbReference type="EMBL" id="MBW72432.1"/>
    </source>
</evidence>